<dbReference type="Proteomes" id="UP000246250">
    <property type="component" value="Segment"/>
</dbReference>
<reference evidence="1 2" key="1">
    <citation type="submission" date="2018-04" db="EMBL/GenBank/DDBJ databases">
        <title>Complete genome sequences of new Aeromonas and Pseudomonas phages promising in phage therapy dedicated to aquaculture.</title>
        <authorList>
            <person name="Kolsut J."/>
            <person name="Wojcik E."/>
            <person name="Wojtasik A."/>
            <person name="Dastych J."/>
        </authorList>
    </citation>
    <scope>NUCLEOTIDE SEQUENCE [LARGE SCALE GENOMIC DNA]</scope>
</reference>
<name>A0A2S1PFT3_9CAUD</name>
<accession>A0A2S1PFT3</accession>
<dbReference type="EMBL" id="MH179480">
    <property type="protein sequence ID" value="AWH15433.1"/>
    <property type="molecule type" value="Genomic_DNA"/>
</dbReference>
<evidence type="ECO:0000313" key="2">
    <source>
        <dbReference type="Proteomes" id="UP000246250"/>
    </source>
</evidence>
<dbReference type="GeneID" id="77935297"/>
<dbReference type="KEGG" id="vg:77935297"/>
<sequence length="629" mass="67436">MSTIRIIFADLNKQELLMYREDGTKIIVHQGDPRIAALVDKVFPDMRKQNFCDLPEELLAKANPYNTTEKKMNGFVRFFKMAKAKFDEIIGNNTEPKVLPPQKAGDVSALQSVLNPVAPSVKEVVLDKEEAAAKAPLTKSEQAVKDIMANAMPSSDSTFQDSATTVQTTVAVLEDGTIIENADKLKVQLEAVNAGLASETGLKTFLNRMASVTRAHSAQDLLTFMEKGELPIANDGTVLVYKRLKSTSEEGVFVDCHSGKVKQKLGSHVFMDASLVDPSRHNECSNGLHVARRDYLHSFSGDVCVLAKLAPEDVIAVPHGDPRKLRARGYHIIAVLSQEDHDRVTRNQPLKDENLLGNAIAGNHVGVLQKVQITQQYGGGVIYTDVAGNAEFTSDESLKSKSLDTLPTEGKVNVDAVAVAKADELFKAEPAGPVSEPLGVAEPVPEPVFTEVAETKVAPKPANKLSSLLAAYTDAEPGSVAEHVAATKLVDFKKSSRKSWTALGISVDIHMAVVELANKPSPVEANKPQKKASKPVVKPVATGVRDTFKAKGKPPAKPAVKATRNIGPVTKAKASQEMSVGELVRAALAKKSPVSAKQAIDAKKAKKKGWAALGVNDAQAKAIVELAGK</sequence>
<protein>
    <recommendedName>
        <fullName evidence="3">RIIB-like protein</fullName>
    </recommendedName>
</protein>
<evidence type="ECO:0000313" key="1">
    <source>
        <dbReference type="EMBL" id="AWH15433.1"/>
    </source>
</evidence>
<evidence type="ECO:0008006" key="3">
    <source>
        <dbReference type="Google" id="ProtNLM"/>
    </source>
</evidence>
<dbReference type="RefSeq" id="YP_010659237.1">
    <property type="nucleotide sequence ID" value="NC_070866.1"/>
</dbReference>
<organism evidence="1 2">
    <name type="scientific">Pseudomonas phage 98PfluR60PP</name>
    <dbReference type="NCBI Taxonomy" id="2163965"/>
    <lineage>
        <taxon>Viruses</taxon>
        <taxon>Duplodnaviria</taxon>
        <taxon>Heunggongvirae</taxon>
        <taxon>Uroviricota</taxon>
        <taxon>Caudoviricetes</taxon>
        <taxon>Schitoviridae</taxon>
        <taxon>Littlefixvirus</taxon>
        <taxon>Littlefixvirus 98Pflur60pp</taxon>
    </lineage>
</organism>
<keyword evidence="2" id="KW-1185">Reference proteome</keyword>
<proteinExistence type="predicted"/>